<feature type="transmembrane region" description="Helical" evidence="5">
    <location>
        <begin position="154"/>
        <end position="173"/>
    </location>
</feature>
<comment type="subcellular location">
    <subcellularLocation>
        <location evidence="1">Membrane</location>
        <topology evidence="1">Multi-pass membrane protein</topology>
    </subcellularLocation>
</comment>
<keyword evidence="2 5" id="KW-0812">Transmembrane</keyword>
<keyword evidence="3 5" id="KW-1133">Transmembrane helix</keyword>
<feature type="transmembrane region" description="Helical" evidence="5">
    <location>
        <begin position="123"/>
        <end position="142"/>
    </location>
</feature>
<reference evidence="6 7" key="1">
    <citation type="journal article" date="2011" name="PLoS Pathog.">
        <title>Endophytic Life Strategies Decoded by Genome and Transcriptome Analyses of the Mutualistic Root Symbiont Piriformospora indica.</title>
        <authorList>
            <person name="Zuccaro A."/>
            <person name="Lahrmann U."/>
            <person name="Guldener U."/>
            <person name="Langen G."/>
            <person name="Pfiffi S."/>
            <person name="Biedenkopf D."/>
            <person name="Wong P."/>
            <person name="Samans B."/>
            <person name="Grimm C."/>
            <person name="Basiewicz M."/>
            <person name="Murat C."/>
            <person name="Martin F."/>
            <person name="Kogel K.H."/>
        </authorList>
    </citation>
    <scope>NUCLEOTIDE SEQUENCE [LARGE SCALE GENOMIC DNA]</scope>
    <source>
        <strain evidence="6 7">DSM 11827</strain>
    </source>
</reference>
<gene>
    <name evidence="6" type="ORF">PIIN_08284</name>
</gene>
<evidence type="ECO:0000256" key="2">
    <source>
        <dbReference type="ARBA" id="ARBA00022692"/>
    </source>
</evidence>
<dbReference type="PANTHER" id="PTHR23501">
    <property type="entry name" value="MAJOR FACILITATOR SUPERFAMILY"/>
    <property type="match status" value="1"/>
</dbReference>
<dbReference type="GO" id="GO:0005886">
    <property type="term" value="C:plasma membrane"/>
    <property type="evidence" value="ECO:0007669"/>
    <property type="project" value="TreeGrafter"/>
</dbReference>
<dbReference type="Proteomes" id="UP000007148">
    <property type="component" value="Unassembled WGS sequence"/>
</dbReference>
<name>G4TSN8_SERID</name>
<dbReference type="AlphaFoldDB" id="G4TSN8"/>
<evidence type="ECO:0000256" key="1">
    <source>
        <dbReference type="ARBA" id="ARBA00004141"/>
    </source>
</evidence>
<dbReference type="SUPFAM" id="SSF103473">
    <property type="entry name" value="MFS general substrate transporter"/>
    <property type="match status" value="1"/>
</dbReference>
<feature type="transmembrane region" description="Helical" evidence="5">
    <location>
        <begin position="222"/>
        <end position="239"/>
    </location>
</feature>
<keyword evidence="4 5" id="KW-0472">Membrane</keyword>
<dbReference type="HOGENOM" id="CLU_000960_8_0_1"/>
<proteinExistence type="predicted"/>
<evidence type="ECO:0000313" key="7">
    <source>
        <dbReference type="Proteomes" id="UP000007148"/>
    </source>
</evidence>
<dbReference type="GO" id="GO:0022857">
    <property type="term" value="F:transmembrane transporter activity"/>
    <property type="evidence" value="ECO:0007669"/>
    <property type="project" value="TreeGrafter"/>
</dbReference>
<accession>G4TSN8</accession>
<evidence type="ECO:0000256" key="3">
    <source>
        <dbReference type="ARBA" id="ARBA00022989"/>
    </source>
</evidence>
<dbReference type="PANTHER" id="PTHR23501:SF198">
    <property type="entry name" value="AZOLE RESISTANCE PROTEIN 1-RELATED"/>
    <property type="match status" value="1"/>
</dbReference>
<sequence length="266" mass="29658">MVTTFFVPLQMGGAIRPWSDKLIISLFVASVVLLVVFLVWEYLRWTKAPLPLNILYNRTQSFSGLYRFFLQGTNISAIYHTPFYYQSKGCTPSQSGVDMILYVVSMIIGNMGPAVVTERVGRYWHFMVAAPTFAVIGFGVLFTINEHTPVSRVIGFQILLGFGIDIGFQMPLIAVQAERANQPDLIPVANLIQQSISVVFWLPKDLQPLVVSAYVDGFRTTFIYGVLAMFLALLAALFVKSYDLHDQQQIDTVAVTAEKETLGGNV</sequence>
<organism evidence="6 7">
    <name type="scientific">Serendipita indica (strain DSM 11827)</name>
    <name type="common">Root endophyte fungus</name>
    <name type="synonym">Piriformospora indica</name>
    <dbReference type="NCBI Taxonomy" id="1109443"/>
    <lineage>
        <taxon>Eukaryota</taxon>
        <taxon>Fungi</taxon>
        <taxon>Dikarya</taxon>
        <taxon>Basidiomycota</taxon>
        <taxon>Agaricomycotina</taxon>
        <taxon>Agaricomycetes</taxon>
        <taxon>Sebacinales</taxon>
        <taxon>Serendipitaceae</taxon>
        <taxon>Serendipita</taxon>
    </lineage>
</organism>
<keyword evidence="7" id="KW-1185">Reference proteome</keyword>
<dbReference type="eggNOG" id="KOG0254">
    <property type="taxonomic scope" value="Eukaryota"/>
</dbReference>
<evidence type="ECO:0000256" key="4">
    <source>
        <dbReference type="ARBA" id="ARBA00023136"/>
    </source>
</evidence>
<evidence type="ECO:0000313" key="6">
    <source>
        <dbReference type="EMBL" id="CCA74331.1"/>
    </source>
</evidence>
<dbReference type="InParanoid" id="G4TSN8"/>
<feature type="transmembrane region" description="Helical" evidence="5">
    <location>
        <begin position="64"/>
        <end position="85"/>
    </location>
</feature>
<evidence type="ECO:0000256" key="5">
    <source>
        <dbReference type="SAM" id="Phobius"/>
    </source>
</evidence>
<protein>
    <submittedName>
        <fullName evidence="6">Related to major facilitator (MFS1) transporter</fullName>
    </submittedName>
</protein>
<dbReference type="EMBL" id="CAFZ01000303">
    <property type="protein sequence ID" value="CCA74331.1"/>
    <property type="molecule type" value="Genomic_DNA"/>
</dbReference>
<dbReference type="Gene3D" id="1.20.1250.20">
    <property type="entry name" value="MFS general substrate transporter like domains"/>
    <property type="match status" value="1"/>
</dbReference>
<feature type="transmembrane region" description="Helical" evidence="5">
    <location>
        <begin position="22"/>
        <end position="43"/>
    </location>
</feature>
<dbReference type="InterPro" id="IPR036259">
    <property type="entry name" value="MFS_trans_sf"/>
</dbReference>
<dbReference type="OrthoDB" id="10021397at2759"/>
<feature type="transmembrane region" description="Helical" evidence="5">
    <location>
        <begin position="97"/>
        <end position="116"/>
    </location>
</feature>
<comment type="caution">
    <text evidence="6">The sequence shown here is derived from an EMBL/GenBank/DDBJ whole genome shotgun (WGS) entry which is preliminary data.</text>
</comment>